<dbReference type="Gene3D" id="3.30.9.20">
    <property type="match status" value="1"/>
</dbReference>
<dbReference type="PANTHER" id="PTHR43303:SF3">
    <property type="entry name" value="BLR3436 PROTEIN"/>
    <property type="match status" value="1"/>
</dbReference>
<gene>
    <name evidence="3" type="ORF">SOCE836_095460</name>
</gene>
<dbReference type="GO" id="GO:0003959">
    <property type="term" value="F:NADPH dehydrogenase activity"/>
    <property type="evidence" value="ECO:0007669"/>
    <property type="project" value="InterPro"/>
</dbReference>
<dbReference type="PRINTS" id="PR00420">
    <property type="entry name" value="RNGMNOXGNASE"/>
</dbReference>
<dbReference type="NCBIfam" id="NF006101">
    <property type="entry name" value="PRK08255.1"/>
    <property type="match status" value="1"/>
</dbReference>
<feature type="domain" description="FAD-binding" evidence="2">
    <location>
        <begin position="5"/>
        <end position="315"/>
    </location>
</feature>
<dbReference type="InterPro" id="IPR002938">
    <property type="entry name" value="FAD-bd"/>
</dbReference>
<dbReference type="GO" id="GO:0010181">
    <property type="term" value="F:FMN binding"/>
    <property type="evidence" value="ECO:0007669"/>
    <property type="project" value="InterPro"/>
</dbReference>
<name>A0A4P2R2S1_SORCE</name>
<dbReference type="AlphaFoldDB" id="A0A4P2R2S1"/>
<dbReference type="SUPFAM" id="SSF51395">
    <property type="entry name" value="FMN-linked oxidoreductases"/>
    <property type="match status" value="1"/>
</dbReference>
<evidence type="ECO:0000313" key="3">
    <source>
        <dbReference type="EMBL" id="AUX37324.1"/>
    </source>
</evidence>
<dbReference type="Pfam" id="PF01494">
    <property type="entry name" value="FAD_binding_3"/>
    <property type="match status" value="1"/>
</dbReference>
<organism evidence="3 4">
    <name type="scientific">Sorangium cellulosum</name>
    <name type="common">Polyangium cellulosum</name>
    <dbReference type="NCBI Taxonomy" id="56"/>
    <lineage>
        <taxon>Bacteria</taxon>
        <taxon>Pseudomonadati</taxon>
        <taxon>Myxococcota</taxon>
        <taxon>Polyangia</taxon>
        <taxon>Polyangiales</taxon>
        <taxon>Polyangiaceae</taxon>
        <taxon>Sorangium</taxon>
    </lineage>
</organism>
<feature type="domain" description="NADH:flavin oxidoreductase/NADH oxidase N-terminal" evidence="1">
    <location>
        <begin position="397"/>
        <end position="729"/>
    </location>
</feature>
<dbReference type="PANTHER" id="PTHR43303">
    <property type="entry name" value="NADPH DEHYDROGENASE C23G7.10C-RELATED"/>
    <property type="match status" value="1"/>
</dbReference>
<dbReference type="InterPro" id="IPR036188">
    <property type="entry name" value="FAD/NAD-bd_sf"/>
</dbReference>
<evidence type="ECO:0000259" key="2">
    <source>
        <dbReference type="Pfam" id="PF01494"/>
    </source>
</evidence>
<evidence type="ECO:0000313" key="4">
    <source>
        <dbReference type="Proteomes" id="UP000295497"/>
    </source>
</evidence>
<dbReference type="EMBL" id="CP012672">
    <property type="protein sequence ID" value="AUX37324.1"/>
    <property type="molecule type" value="Genomic_DNA"/>
</dbReference>
<reference evidence="3 4" key="1">
    <citation type="submission" date="2015-09" db="EMBL/GenBank/DDBJ databases">
        <title>Sorangium comparison.</title>
        <authorList>
            <person name="Zaburannyi N."/>
            <person name="Bunk B."/>
            <person name="Overmann J."/>
            <person name="Mueller R."/>
        </authorList>
    </citation>
    <scope>NUCLEOTIDE SEQUENCE [LARGE SCALE GENOMIC DNA]</scope>
    <source>
        <strain evidence="3 4">So ce836</strain>
    </source>
</reference>
<dbReference type="InterPro" id="IPR001155">
    <property type="entry name" value="OxRdtase_FMN_N"/>
</dbReference>
<dbReference type="InterPro" id="IPR013785">
    <property type="entry name" value="Aldolase_TIM"/>
</dbReference>
<dbReference type="Gene3D" id="3.50.50.60">
    <property type="entry name" value="FAD/NAD(P)-binding domain"/>
    <property type="match status" value="1"/>
</dbReference>
<dbReference type="RefSeq" id="WP_237244672.1">
    <property type="nucleotide sequence ID" value="NZ_CP012672.1"/>
</dbReference>
<sequence>MRITCVGGGPAGLYAALLAKQRDPRREVVVIERNRPDDTFGFGVVFSDATLDNLAEADRPTYDAIRGSLAHWDELHAHFGGRVLVSTGHGFSGLSRRRLLAILQDRARELGVALRFDEEVTDPAEALAGSDLVVAADGVNSRIRERFADRFGPRIDVRPNRFVWLGTTFPFDAFTFYFEENRHGLFRVHAYRYEPDRSTFIVECREETFRRAGLDRASEDETIAYFEELFEGKLKGHRLLKNRSVWRSFPTVHNERWSFENVVLLGDAAHTAHFSIGSGTKLALEDAIALVDSLGRSPRVPEALAAYEAERKPKVLAFQRAAQVSLQWFENTERYMALDPVEFMFSLLTRSLRVTHEGLKERDPAFVREVDAHVARKAEAQSDARASAGGGGPPPPMFTPFRLRSLVLENRVVVSPMCQYSAEDGRIDDWHLVHLGSRALGGAGLVITEMTDVSAEARITPGCAGLYRADHAEGWRRVVDFVHARSRTRIGVQLAHAGRKGATKRMWEGMDVPLERGAWPLLSASAIPYLPGSQVPKAMDRGDMDQVTSDFVQAARWADEAGFDLIELHCAHGYLLASFISPLTNRRDDAYGGSIENRMRYPLEVFDAVRAAWPAEKPMSVRISATDWAPGGLTTDDLVALAAMLREHGADIIHVSAGQTDPSGKPEHGRLFQTPLAELVRLEAKVPTIAVGNIQSYADVNSIIAAGRADLCALARAHLYDPYWTRHAAAEQGFDLEWPPQYRSVAGYTLRMR</sequence>
<dbReference type="CDD" id="cd02932">
    <property type="entry name" value="OYE_YqiM_FMN"/>
    <property type="match status" value="1"/>
</dbReference>
<dbReference type="GO" id="GO:0050661">
    <property type="term" value="F:NADP binding"/>
    <property type="evidence" value="ECO:0007669"/>
    <property type="project" value="InterPro"/>
</dbReference>
<dbReference type="GO" id="GO:0071949">
    <property type="term" value="F:FAD binding"/>
    <property type="evidence" value="ECO:0007669"/>
    <property type="project" value="InterPro"/>
</dbReference>
<dbReference type="SUPFAM" id="SSF51905">
    <property type="entry name" value="FAD/NAD(P)-binding domain"/>
    <property type="match status" value="1"/>
</dbReference>
<protein>
    <submittedName>
        <fullName evidence="3">Salicylyl-CoA 5-hydroxylase</fullName>
    </submittedName>
</protein>
<dbReference type="InterPro" id="IPR044152">
    <property type="entry name" value="YqjM-like"/>
</dbReference>
<proteinExistence type="predicted"/>
<dbReference type="Pfam" id="PF00724">
    <property type="entry name" value="Oxidored_FMN"/>
    <property type="match status" value="1"/>
</dbReference>
<dbReference type="Proteomes" id="UP000295497">
    <property type="component" value="Chromosome"/>
</dbReference>
<evidence type="ECO:0000259" key="1">
    <source>
        <dbReference type="Pfam" id="PF00724"/>
    </source>
</evidence>
<accession>A0A4P2R2S1</accession>
<dbReference type="Gene3D" id="3.20.20.70">
    <property type="entry name" value="Aldolase class I"/>
    <property type="match status" value="1"/>
</dbReference>